<keyword evidence="2" id="KW-1185">Reference proteome</keyword>
<accession>A0A8J2TS55</accession>
<dbReference type="Proteomes" id="UP000598120">
    <property type="component" value="Unassembled WGS sequence"/>
</dbReference>
<gene>
    <name evidence="1" type="ORF">GCM10011531_15920</name>
</gene>
<protein>
    <submittedName>
        <fullName evidence="1">Uncharacterized protein</fullName>
    </submittedName>
</protein>
<name>A0A8J2TS55_9FLAO</name>
<comment type="caution">
    <text evidence="1">The sequence shown here is derived from an EMBL/GenBank/DDBJ whole genome shotgun (WGS) entry which is preliminary data.</text>
</comment>
<evidence type="ECO:0000313" key="2">
    <source>
        <dbReference type="Proteomes" id="UP000598120"/>
    </source>
</evidence>
<dbReference type="RefSeq" id="WP_188605830.1">
    <property type="nucleotide sequence ID" value="NZ_BMIC01000002.1"/>
</dbReference>
<sequence length="110" mass="12874">MHKIRQHIIFKLVTLILAIALLVPSLVKLSHAFNHHQHEICKGEYKAHLHKLDIDCKFYKFKLSTPFSVPNYTTTIVIAEDNYKIIASEYTMLSEYQHLHFSLRGPPQFI</sequence>
<proteinExistence type="predicted"/>
<reference evidence="1 2" key="1">
    <citation type="journal article" date="2014" name="Int. J. Syst. Evol. Microbiol.">
        <title>Complete genome sequence of Corynebacterium casei LMG S-19264T (=DSM 44701T), isolated from a smear-ripened cheese.</title>
        <authorList>
            <consortium name="US DOE Joint Genome Institute (JGI-PGF)"/>
            <person name="Walter F."/>
            <person name="Albersmeier A."/>
            <person name="Kalinowski J."/>
            <person name="Ruckert C."/>
        </authorList>
    </citation>
    <scope>NUCLEOTIDE SEQUENCE [LARGE SCALE GENOMIC DNA]</scope>
    <source>
        <strain evidence="1 2">CGMCC 1.15295</strain>
    </source>
</reference>
<evidence type="ECO:0000313" key="1">
    <source>
        <dbReference type="EMBL" id="GFZ85528.1"/>
    </source>
</evidence>
<organism evidence="1 2">
    <name type="scientific">Aquaticitalea lipolytica</name>
    <dbReference type="NCBI Taxonomy" id="1247562"/>
    <lineage>
        <taxon>Bacteria</taxon>
        <taxon>Pseudomonadati</taxon>
        <taxon>Bacteroidota</taxon>
        <taxon>Flavobacteriia</taxon>
        <taxon>Flavobacteriales</taxon>
        <taxon>Flavobacteriaceae</taxon>
        <taxon>Aquaticitalea</taxon>
    </lineage>
</organism>
<dbReference type="EMBL" id="BMIC01000002">
    <property type="protein sequence ID" value="GFZ85528.1"/>
    <property type="molecule type" value="Genomic_DNA"/>
</dbReference>
<dbReference type="AlphaFoldDB" id="A0A8J2TS55"/>